<dbReference type="AlphaFoldDB" id="A0A2U3JY07"/>
<organism evidence="1 2">
    <name type="scientific">Candidatus Sulfotelmatobacter kueseliae</name>
    <dbReference type="NCBI Taxonomy" id="2042962"/>
    <lineage>
        <taxon>Bacteria</taxon>
        <taxon>Pseudomonadati</taxon>
        <taxon>Acidobacteriota</taxon>
        <taxon>Terriglobia</taxon>
        <taxon>Terriglobales</taxon>
        <taxon>Candidatus Korobacteraceae</taxon>
        <taxon>Candidatus Sulfotelmatobacter</taxon>
    </lineage>
</organism>
<sequence>MFLQTEALPLLRGVCPNALPFYKMKGLLPAVRRRKQGPSDSY</sequence>
<protein>
    <submittedName>
        <fullName evidence="1">Uncharacterized protein</fullName>
    </submittedName>
</protein>
<accession>A0A2U3JY07</accession>
<dbReference type="EMBL" id="OMOD01000007">
    <property type="protein sequence ID" value="SPF32312.1"/>
    <property type="molecule type" value="Genomic_DNA"/>
</dbReference>
<reference evidence="2" key="1">
    <citation type="submission" date="2018-02" db="EMBL/GenBank/DDBJ databases">
        <authorList>
            <person name="Hausmann B."/>
        </authorList>
    </citation>
    <scope>NUCLEOTIDE SEQUENCE [LARGE SCALE GENOMIC DNA]</scope>
    <source>
        <strain evidence="2">Peat soil MAG SbA1</strain>
    </source>
</reference>
<evidence type="ECO:0000313" key="1">
    <source>
        <dbReference type="EMBL" id="SPF32312.1"/>
    </source>
</evidence>
<evidence type="ECO:0000313" key="2">
    <source>
        <dbReference type="Proteomes" id="UP000238701"/>
    </source>
</evidence>
<name>A0A2U3JY07_9BACT</name>
<gene>
    <name evidence="1" type="ORF">SBA1_1040080</name>
</gene>
<dbReference type="Proteomes" id="UP000238701">
    <property type="component" value="Unassembled WGS sequence"/>
</dbReference>
<proteinExistence type="predicted"/>